<dbReference type="VEuPathDB" id="MicrosporidiaDB:SLOPH_893"/>
<organism evidence="2 3">
    <name type="scientific">Spraguea lophii (strain 42_110)</name>
    <name type="common">Microsporidian parasite</name>
    <dbReference type="NCBI Taxonomy" id="1358809"/>
    <lineage>
        <taxon>Eukaryota</taxon>
        <taxon>Fungi</taxon>
        <taxon>Fungi incertae sedis</taxon>
        <taxon>Microsporidia</taxon>
        <taxon>Spragueidae</taxon>
        <taxon>Spraguea</taxon>
    </lineage>
</organism>
<proteinExistence type="predicted"/>
<evidence type="ECO:0000256" key="1">
    <source>
        <dbReference type="SAM" id="Phobius"/>
    </source>
</evidence>
<evidence type="ECO:0000313" key="2">
    <source>
        <dbReference type="EMBL" id="EPR79086.1"/>
    </source>
</evidence>
<reference evidence="3" key="1">
    <citation type="journal article" date="2013" name="PLoS Genet.">
        <title>The genome of Spraguea lophii and the basis of host-microsporidian interactions.</title>
        <authorList>
            <person name="Campbell S.E."/>
            <person name="Williams T.A."/>
            <person name="Yousuf A."/>
            <person name="Soanes D.M."/>
            <person name="Paszkiewicz K.H."/>
            <person name="Williams B.A.P."/>
        </authorList>
    </citation>
    <scope>NUCLEOTIDE SEQUENCE [LARGE SCALE GENOMIC DNA]</scope>
    <source>
        <strain evidence="3">42_110</strain>
    </source>
</reference>
<gene>
    <name evidence="2" type="ORF">SLOPH_893</name>
</gene>
<protein>
    <submittedName>
        <fullName evidence="2">Uncharacterized protein</fullName>
    </submittedName>
</protein>
<keyword evidence="1" id="KW-0472">Membrane</keyword>
<evidence type="ECO:0000313" key="3">
    <source>
        <dbReference type="Proteomes" id="UP000014978"/>
    </source>
</evidence>
<accession>S7W8B5</accession>
<keyword evidence="1" id="KW-1133">Transmembrane helix</keyword>
<comment type="caution">
    <text evidence="2">The sequence shown here is derived from an EMBL/GenBank/DDBJ whole genome shotgun (WGS) entry which is preliminary data.</text>
</comment>
<dbReference type="HOGENOM" id="CLU_1994087_0_0_1"/>
<name>S7W8B5_SPRLO</name>
<dbReference type="AlphaFoldDB" id="S7W8B5"/>
<dbReference type="InParanoid" id="S7W8B5"/>
<keyword evidence="1" id="KW-0812">Transmembrane</keyword>
<feature type="transmembrane region" description="Helical" evidence="1">
    <location>
        <begin position="6"/>
        <end position="26"/>
    </location>
</feature>
<dbReference type="Proteomes" id="UP000014978">
    <property type="component" value="Unassembled WGS sequence"/>
</dbReference>
<sequence>MRLIRFLIIGIICVAIILCGIALYMFRSNTKTNEKNNVKTIKNDNKENIDITKKKTYHKQLFLDKELHMDNQKISSNQEFSIQQKSYKGKNKKITNIVKNKKMDKFTGENKKRSVINQNTLSRGI</sequence>
<dbReference type="EMBL" id="ATCN01000407">
    <property type="protein sequence ID" value="EPR79086.1"/>
    <property type="molecule type" value="Genomic_DNA"/>
</dbReference>
<keyword evidence="3" id="KW-1185">Reference proteome</keyword>